<organism evidence="1 2">
    <name type="scientific">Paenibacillus lutimineralis</name>
    <dbReference type="NCBI Taxonomy" id="2707005"/>
    <lineage>
        <taxon>Bacteria</taxon>
        <taxon>Bacillati</taxon>
        <taxon>Bacillota</taxon>
        <taxon>Bacilli</taxon>
        <taxon>Bacillales</taxon>
        <taxon>Paenibacillaceae</taxon>
        <taxon>Paenibacillus</taxon>
    </lineage>
</organism>
<dbReference type="InterPro" id="IPR003737">
    <property type="entry name" value="GlcNAc_PI_deacetylase-related"/>
</dbReference>
<dbReference type="SUPFAM" id="SSF102588">
    <property type="entry name" value="LmbE-like"/>
    <property type="match status" value="1"/>
</dbReference>
<dbReference type="InterPro" id="IPR024078">
    <property type="entry name" value="LmbE-like_dom_sf"/>
</dbReference>
<dbReference type="GO" id="GO:0016811">
    <property type="term" value="F:hydrolase activity, acting on carbon-nitrogen (but not peptide) bonds, in linear amides"/>
    <property type="evidence" value="ECO:0007669"/>
    <property type="project" value="TreeGrafter"/>
</dbReference>
<dbReference type="AlphaFoldDB" id="A0A3Q9I7T9"/>
<name>A0A3Q9I7T9_9BACL</name>
<dbReference type="Proteomes" id="UP000270678">
    <property type="component" value="Chromosome"/>
</dbReference>
<dbReference type="RefSeq" id="WP_126997328.1">
    <property type="nucleotide sequence ID" value="NZ_CP034346.1"/>
</dbReference>
<dbReference type="PANTHER" id="PTHR12993:SF11">
    <property type="entry name" value="N-ACETYLGLUCOSAMINYL-PHOSPHATIDYLINOSITOL DE-N-ACETYLASE"/>
    <property type="match status" value="1"/>
</dbReference>
<dbReference type="Pfam" id="PF02585">
    <property type="entry name" value="PIG-L"/>
    <property type="match status" value="1"/>
</dbReference>
<keyword evidence="2" id="KW-1185">Reference proteome</keyword>
<accession>A0A3Q9I7T9</accession>
<reference evidence="2" key="1">
    <citation type="submission" date="2018-12" db="EMBL/GenBank/DDBJ databases">
        <title>Complete genome sequence of Paenibacillus sp. MBLB1234.</title>
        <authorList>
            <person name="Nam Y.-D."/>
            <person name="Kang J."/>
            <person name="Chung W.-H."/>
            <person name="Park Y.S."/>
        </authorList>
    </citation>
    <scope>NUCLEOTIDE SEQUENCE [LARGE SCALE GENOMIC DNA]</scope>
    <source>
        <strain evidence="2">MBLB1234</strain>
    </source>
</reference>
<sequence length="233" mass="25634">MNRNVGFVYAHPDDETFGCSFLIRQIADEGGNPVLLTATPGNAGKTGRLGPMTQEELAAKRRIELQQAADILGITEVVHLELGDGKLKEVDQDVLAAHVADFLRKHQIEIVITFPEDGMSGHADHIAIHHAVNKVVFAGQVPSVQKLYYNCLPSKHDANGTASVLSVGANGNWQMKRDALAAHESQIWSIERVFGDLQQVGPESFGAEYFQLVWERGVHHPHKQEQSIFDDLA</sequence>
<dbReference type="OrthoDB" id="9790023at2"/>
<dbReference type="Gene3D" id="3.40.50.10320">
    <property type="entry name" value="LmbE-like"/>
    <property type="match status" value="1"/>
</dbReference>
<evidence type="ECO:0000313" key="1">
    <source>
        <dbReference type="EMBL" id="AZS14554.1"/>
    </source>
</evidence>
<gene>
    <name evidence="1" type="ORF">EI981_08895</name>
</gene>
<protein>
    <submittedName>
        <fullName evidence="1">PIG-L family deacetylase</fullName>
    </submittedName>
</protein>
<dbReference type="KEGG" id="plut:EI981_08895"/>
<dbReference type="EMBL" id="CP034346">
    <property type="protein sequence ID" value="AZS14554.1"/>
    <property type="molecule type" value="Genomic_DNA"/>
</dbReference>
<dbReference type="PANTHER" id="PTHR12993">
    <property type="entry name" value="N-ACETYLGLUCOSAMINYL-PHOSPHATIDYLINOSITOL DE-N-ACETYLASE-RELATED"/>
    <property type="match status" value="1"/>
</dbReference>
<proteinExistence type="predicted"/>
<evidence type="ECO:0000313" key="2">
    <source>
        <dbReference type="Proteomes" id="UP000270678"/>
    </source>
</evidence>